<evidence type="ECO:0000313" key="2">
    <source>
        <dbReference type="Proteomes" id="UP000596742"/>
    </source>
</evidence>
<dbReference type="AlphaFoldDB" id="A0A8B6BXK6"/>
<dbReference type="Proteomes" id="UP000596742">
    <property type="component" value="Unassembled WGS sequence"/>
</dbReference>
<keyword evidence="2" id="KW-1185">Reference proteome</keyword>
<comment type="caution">
    <text evidence="1">The sequence shown here is derived from an EMBL/GenBank/DDBJ whole genome shotgun (WGS) entry which is preliminary data.</text>
</comment>
<dbReference type="PANTHER" id="PTHR47018">
    <property type="entry name" value="CXC DOMAIN-CONTAINING PROTEIN-RELATED"/>
    <property type="match status" value="1"/>
</dbReference>
<sequence>MSNKSFQLIDTFDEQVPTSSKIGGHDQNVDWFKCIFCQTDSLDTLQCPASARQNDTSAGYKTLSENLEQFNEINSLPSWLDLNKLNDGSGIQNTLIKSNAKWHKKCRLKFNTTELKRAQKRQHRYISDDGQASLLQEARKSTRLSLPCKIGLKDYVCFFCDSIEEDEMLREAATYGIDNRVRECAQKLQDTALLAKLSAGDLVAQEAKYHVKCLIYLYRKASRVANDDESEGGTQSRISHGIALAELVSFIEESRSEDNVAPVFKMSDLSKMYGNRLEKMGAEQEGRVHSTRLKNRLLTYVPDIEAYKQGRENLLAFKDDIGPALRRACEEDFDSNYMQIYKAVKIVRSDMMATSSEFNGTFAADCQEKSVPRSLLTLVNMLLYGPDITTDSFSQETLSIAQMLIFNSHKRIQKSNRHAKSRETPSQMYLGIVIHCQTRKRGLIDKLYKLGLSVSYDRILSVSASLTNTLCKQYQEDGYVCPPSLRLGLFTTAAVDNIDHNPSSTTAKDSFHGTGISLFQHVTTQMNGQQRLDFQLTSIQGGRVTESLPDSYAVVKPAVLKTNVPVIPVTDSTCKGCTGDLHEAVQNEYRWLETVSNSKEYDIEERTLVSWGAYHAEHEPIKDFEPCVSALLPLFEEEAKSVAMIKHSFDVIKTSVEALNPGQNPAAYQEYSDSEEFDHKLDMEEWCLQMSTERPQFHYWFLTLKLELDALIFIRAIREGHFKLYIDALTRIIPWFFALDHIHYSRWLPVHVRDMTALSSTNPDAHVEFLSGKFVVHKTKKRFSAIAIDHAHEQNNAVIKSDGGAVGLTENPVALRRWMIAGPEMARLTKEFESTVSDFEVEEDEHHHENKTSVQKSFLKDIWSMVEVMNELGNPFMEDSQDLLVLDTKDIAPTSVVDTIRKIEKIGKTQYEKYIEDRLIKRTVPIFEPIKKKCIGII</sequence>
<dbReference type="OrthoDB" id="7387685at2759"/>
<proteinExistence type="predicted"/>
<evidence type="ECO:0000313" key="1">
    <source>
        <dbReference type="EMBL" id="VDH97386.1"/>
    </source>
</evidence>
<dbReference type="PANTHER" id="PTHR47018:SF1">
    <property type="entry name" value="TESMIN_TSO1-LIKE CXC DOMAIN-CONTAINING PROTEIN"/>
    <property type="match status" value="1"/>
</dbReference>
<gene>
    <name evidence="1" type="ORF">MGAL_10B000029</name>
</gene>
<protein>
    <submittedName>
        <fullName evidence="1">Uncharacterized protein</fullName>
    </submittedName>
</protein>
<name>A0A8B6BXK6_MYTGA</name>
<reference evidence="1" key="1">
    <citation type="submission" date="2018-11" db="EMBL/GenBank/DDBJ databases">
        <authorList>
            <person name="Alioto T."/>
            <person name="Alioto T."/>
        </authorList>
    </citation>
    <scope>NUCLEOTIDE SEQUENCE</scope>
</reference>
<dbReference type="EMBL" id="UYJE01000892">
    <property type="protein sequence ID" value="VDH97386.1"/>
    <property type="molecule type" value="Genomic_DNA"/>
</dbReference>
<organism evidence="1 2">
    <name type="scientific">Mytilus galloprovincialis</name>
    <name type="common">Mediterranean mussel</name>
    <dbReference type="NCBI Taxonomy" id="29158"/>
    <lineage>
        <taxon>Eukaryota</taxon>
        <taxon>Metazoa</taxon>
        <taxon>Spiralia</taxon>
        <taxon>Lophotrochozoa</taxon>
        <taxon>Mollusca</taxon>
        <taxon>Bivalvia</taxon>
        <taxon>Autobranchia</taxon>
        <taxon>Pteriomorphia</taxon>
        <taxon>Mytilida</taxon>
        <taxon>Mytiloidea</taxon>
        <taxon>Mytilidae</taxon>
        <taxon>Mytilinae</taxon>
        <taxon>Mytilus</taxon>
    </lineage>
</organism>
<accession>A0A8B6BXK6</accession>